<dbReference type="GO" id="GO:0008837">
    <property type="term" value="F:diaminopimelate epimerase activity"/>
    <property type="evidence" value="ECO:0007669"/>
    <property type="project" value="UniProtKB-EC"/>
</dbReference>
<keyword evidence="3" id="KW-0028">Amino-acid biosynthesis</keyword>
<name>A0ABW4KUW7_9BURK</name>
<feature type="binding site" evidence="3">
    <location>
        <begin position="77"/>
        <end position="78"/>
    </location>
    <ligand>
        <name>substrate</name>
    </ligand>
</feature>
<gene>
    <name evidence="3 5" type="primary">dapF</name>
    <name evidence="5" type="ORF">ACFSF0_05810</name>
</gene>
<feature type="binding site" evidence="3">
    <location>
        <begin position="234"/>
        <end position="235"/>
    </location>
    <ligand>
        <name>substrate</name>
    </ligand>
</feature>
<dbReference type="Pfam" id="PF01678">
    <property type="entry name" value="DAP_epimerase"/>
    <property type="match status" value="2"/>
</dbReference>
<comment type="catalytic activity">
    <reaction evidence="3">
        <text>(2S,6S)-2,6-diaminopimelate = meso-2,6-diaminopimelate</text>
        <dbReference type="Rhea" id="RHEA:15393"/>
        <dbReference type="ChEBI" id="CHEBI:57609"/>
        <dbReference type="ChEBI" id="CHEBI:57791"/>
        <dbReference type="EC" id="5.1.1.7"/>
    </reaction>
</comment>
<comment type="subunit">
    <text evidence="3">Homodimer.</text>
</comment>
<feature type="binding site" evidence="3">
    <location>
        <position position="216"/>
    </location>
    <ligand>
        <name>substrate</name>
    </ligand>
</feature>
<keyword evidence="3" id="KW-0963">Cytoplasm</keyword>
<comment type="caution">
    <text evidence="3">Lacks conserved residue(s) required for the propagation of feature annotation.</text>
</comment>
<evidence type="ECO:0000256" key="3">
    <source>
        <dbReference type="HAMAP-Rule" id="MF_00197"/>
    </source>
</evidence>
<evidence type="ECO:0000256" key="4">
    <source>
        <dbReference type="NCBIfam" id="TIGR00652"/>
    </source>
</evidence>
<dbReference type="Gene3D" id="3.10.310.10">
    <property type="entry name" value="Diaminopimelate Epimerase, Chain A, domain 1"/>
    <property type="match status" value="2"/>
</dbReference>
<feature type="active site" description="Proton acceptor" evidence="3">
    <location>
        <position position="243"/>
    </location>
</feature>
<feature type="site" description="Could be important to modulate the pK values of the two catalytic cysteine residues" evidence="3">
    <location>
        <position position="185"/>
    </location>
</feature>
<keyword evidence="6" id="KW-1185">Reference proteome</keyword>
<comment type="function">
    <text evidence="3">Catalyzes the stereoinversion of LL-2,6-diaminopimelate (L,L-DAP) to meso-diaminopimelate (meso-DAP), a precursor of L-lysine and an essential component of the bacterial peptidoglycan.</text>
</comment>
<evidence type="ECO:0000256" key="2">
    <source>
        <dbReference type="ARBA" id="ARBA00023235"/>
    </source>
</evidence>
<feature type="site" description="Could be important to modulate the pK values of the two catalytic cysteine residues" evidence="3">
    <location>
        <position position="234"/>
    </location>
</feature>
<dbReference type="NCBIfam" id="TIGR00652">
    <property type="entry name" value="DapF"/>
    <property type="match status" value="1"/>
</dbReference>
<evidence type="ECO:0000256" key="1">
    <source>
        <dbReference type="ARBA" id="ARBA00010219"/>
    </source>
</evidence>
<dbReference type="SUPFAM" id="SSF54506">
    <property type="entry name" value="Diaminopimelate epimerase-like"/>
    <property type="match status" value="2"/>
</dbReference>
<evidence type="ECO:0000313" key="6">
    <source>
        <dbReference type="Proteomes" id="UP001597304"/>
    </source>
</evidence>
<keyword evidence="3" id="KW-0457">Lysine biosynthesis</keyword>
<feature type="binding site" evidence="3">
    <location>
        <position position="13"/>
    </location>
    <ligand>
        <name>substrate</name>
    </ligand>
</feature>
<dbReference type="Proteomes" id="UP001597304">
    <property type="component" value="Unassembled WGS sequence"/>
</dbReference>
<protein>
    <recommendedName>
        <fullName evidence="3 4">Diaminopimelate epimerase</fullName>
        <shortName evidence="3">DAP epimerase</shortName>
        <ecNumber evidence="3 4">5.1.1.7</ecNumber>
    </recommendedName>
    <alternativeName>
        <fullName evidence="3">PLP-independent amino acid racemase</fullName>
    </alternativeName>
</protein>
<proteinExistence type="inferred from homology"/>
<dbReference type="RefSeq" id="WP_147911874.1">
    <property type="nucleotide sequence ID" value="NZ_JBHUEJ010000015.1"/>
</dbReference>
<comment type="subcellular location">
    <subcellularLocation>
        <location evidence="3">Cytoplasm</location>
    </subcellularLocation>
</comment>
<comment type="caution">
    <text evidence="5">The sequence shown here is derived from an EMBL/GenBank/DDBJ whole genome shotgun (WGS) entry which is preliminary data.</text>
</comment>
<sequence length="305" mass="32783">MHIRFTKMQGAGNDFVVLDETRGRLGLTPAQYRWLGDRHFGIGADQILTVRPAPTPDVDFEYVIHNGADGGEVQHCGNGARCFVRYVRQQGLTDQSTVRVKVQHGVLELTEGADGRVTVDMGAPMFDLARVPFNTHGLSPVPEGGWQVWPLPLEQNLVENQAFALVNTAQSAMVNVAVLSMGNPHAVQVVADVDTAPVAQQGPLIESHPAFPERVNAGFMQIVDRGQIRLRVYERAAGETLACGTGACAAVVAGIRLGLLDTKVGVHTRGGLLTIEWAGGEHDPVRMSGPAVTVFEGETEVPDLK</sequence>
<feature type="active site" description="Proton donor" evidence="3">
    <location>
        <position position="76"/>
    </location>
</feature>
<dbReference type="HAMAP" id="MF_00197">
    <property type="entry name" value="DAP_epimerase"/>
    <property type="match status" value="1"/>
</dbReference>
<dbReference type="InterPro" id="IPR001653">
    <property type="entry name" value="DAP_epimerase_DapF"/>
</dbReference>
<dbReference type="EC" id="5.1.1.7" evidence="3 4"/>
<comment type="similarity">
    <text evidence="1 3">Belongs to the diaminopimelate epimerase family.</text>
</comment>
<comment type="pathway">
    <text evidence="3">Amino-acid biosynthesis; L-lysine biosynthesis via DAP pathway; DL-2,6-diaminopimelate from LL-2,6-diaminopimelate: step 1/1.</text>
</comment>
<dbReference type="PANTHER" id="PTHR31689:SF0">
    <property type="entry name" value="DIAMINOPIMELATE EPIMERASE"/>
    <property type="match status" value="1"/>
</dbReference>
<feature type="binding site" evidence="3">
    <location>
        <begin position="244"/>
        <end position="245"/>
    </location>
    <ligand>
        <name>substrate</name>
    </ligand>
</feature>
<organism evidence="5 6">
    <name type="scientific">Ottowia flava</name>
    <dbReference type="NCBI Taxonomy" id="2675430"/>
    <lineage>
        <taxon>Bacteria</taxon>
        <taxon>Pseudomonadati</taxon>
        <taxon>Pseudomonadota</taxon>
        <taxon>Betaproteobacteria</taxon>
        <taxon>Burkholderiales</taxon>
        <taxon>Comamonadaceae</taxon>
        <taxon>Ottowia</taxon>
    </lineage>
</organism>
<feature type="binding site" evidence="3">
    <location>
        <position position="183"/>
    </location>
    <ligand>
        <name>substrate</name>
    </ligand>
</feature>
<dbReference type="EMBL" id="JBHUEJ010000015">
    <property type="protein sequence ID" value="MFD1710110.1"/>
    <property type="molecule type" value="Genomic_DNA"/>
</dbReference>
<accession>A0ABW4KUW7</accession>
<feature type="binding site" evidence="3">
    <location>
        <position position="46"/>
    </location>
    <ligand>
        <name>substrate</name>
    </ligand>
</feature>
<reference evidence="6" key="1">
    <citation type="journal article" date="2019" name="Int. J. Syst. Evol. Microbiol.">
        <title>The Global Catalogue of Microorganisms (GCM) 10K type strain sequencing project: providing services to taxonomists for standard genome sequencing and annotation.</title>
        <authorList>
            <consortium name="The Broad Institute Genomics Platform"/>
            <consortium name="The Broad Institute Genome Sequencing Center for Infectious Disease"/>
            <person name="Wu L."/>
            <person name="Ma J."/>
        </authorList>
    </citation>
    <scope>NUCLEOTIDE SEQUENCE [LARGE SCALE GENOMIC DNA]</scope>
    <source>
        <strain evidence="6">LMG 29247</strain>
    </source>
</reference>
<dbReference type="PANTHER" id="PTHR31689">
    <property type="entry name" value="DIAMINOPIMELATE EPIMERASE, CHLOROPLASTIC"/>
    <property type="match status" value="1"/>
</dbReference>
<keyword evidence="2 3" id="KW-0413">Isomerase</keyword>
<evidence type="ECO:0000313" key="5">
    <source>
        <dbReference type="EMBL" id="MFD1710110.1"/>
    </source>
</evidence>